<dbReference type="Proteomes" id="UP001055093">
    <property type="component" value="Unassembled WGS sequence"/>
</dbReference>
<organism evidence="1 2">
    <name type="scientific">Methylorubrum suomiense</name>
    <dbReference type="NCBI Taxonomy" id="144191"/>
    <lineage>
        <taxon>Bacteria</taxon>
        <taxon>Pseudomonadati</taxon>
        <taxon>Pseudomonadota</taxon>
        <taxon>Alphaproteobacteria</taxon>
        <taxon>Hyphomicrobiales</taxon>
        <taxon>Methylobacteriaceae</taxon>
        <taxon>Methylorubrum</taxon>
    </lineage>
</organism>
<evidence type="ECO:0000313" key="1">
    <source>
        <dbReference type="EMBL" id="GJE76004.1"/>
    </source>
</evidence>
<comment type="caution">
    <text evidence="1">The sequence shown here is derived from an EMBL/GenBank/DDBJ whole genome shotgun (WGS) entry which is preliminary data.</text>
</comment>
<proteinExistence type="predicted"/>
<dbReference type="EMBL" id="BPRE01000007">
    <property type="protein sequence ID" value="GJE76004.1"/>
    <property type="molecule type" value="Genomic_DNA"/>
</dbReference>
<accession>A0ABQ4UW16</accession>
<sequence>MLNLRELRNRAQRLANFLPWLALELHPSVLGRLGV</sequence>
<protein>
    <submittedName>
        <fullName evidence="1">Uncharacterized protein</fullName>
    </submittedName>
</protein>
<name>A0ABQ4UW16_9HYPH</name>
<reference evidence="1" key="2">
    <citation type="submission" date="2021-08" db="EMBL/GenBank/DDBJ databases">
        <authorList>
            <person name="Tani A."/>
            <person name="Ola A."/>
            <person name="Ogura Y."/>
            <person name="Katsura K."/>
            <person name="Hayashi T."/>
        </authorList>
    </citation>
    <scope>NUCLEOTIDE SEQUENCE</scope>
    <source>
        <strain evidence="1">DSM 14458</strain>
    </source>
</reference>
<keyword evidence="2" id="KW-1185">Reference proteome</keyword>
<reference evidence="1" key="1">
    <citation type="journal article" date="2021" name="Front. Microbiol.">
        <title>Comprehensive Comparative Genomics and Phenotyping of Methylobacterium Species.</title>
        <authorList>
            <person name="Alessa O."/>
            <person name="Ogura Y."/>
            <person name="Fujitani Y."/>
            <person name="Takami H."/>
            <person name="Hayashi T."/>
            <person name="Sahin N."/>
            <person name="Tani A."/>
        </authorList>
    </citation>
    <scope>NUCLEOTIDE SEQUENCE</scope>
    <source>
        <strain evidence="1">DSM 14458</strain>
    </source>
</reference>
<evidence type="ECO:0000313" key="2">
    <source>
        <dbReference type="Proteomes" id="UP001055093"/>
    </source>
</evidence>
<gene>
    <name evidence="1" type="ORF">BGCPKDLD_2595</name>
</gene>